<protein>
    <submittedName>
        <fullName evidence="2">Uncharacterized protein</fullName>
    </submittedName>
</protein>
<dbReference type="EMBL" id="SACL01000011">
    <property type="protein sequence ID" value="RVT91400.1"/>
    <property type="molecule type" value="Genomic_DNA"/>
</dbReference>
<feature type="compositionally biased region" description="Basic residues" evidence="1">
    <location>
        <begin position="88"/>
        <end position="99"/>
    </location>
</feature>
<name>A0A437M108_9PROT</name>
<feature type="region of interest" description="Disordered" evidence="1">
    <location>
        <begin position="1"/>
        <end position="31"/>
    </location>
</feature>
<accession>A0A437M108</accession>
<keyword evidence="3" id="KW-1185">Reference proteome</keyword>
<comment type="caution">
    <text evidence="2">The sequence shown here is derived from an EMBL/GenBank/DDBJ whole genome shotgun (WGS) entry which is preliminary data.</text>
</comment>
<feature type="region of interest" description="Disordered" evidence="1">
    <location>
        <begin position="69"/>
        <end position="99"/>
    </location>
</feature>
<dbReference type="Proteomes" id="UP000282957">
    <property type="component" value="Unassembled WGS sequence"/>
</dbReference>
<evidence type="ECO:0000256" key="1">
    <source>
        <dbReference type="SAM" id="MobiDB-lite"/>
    </source>
</evidence>
<sequence>MVTKPRTIPTAKPEDGTVKKRIPGRKPGPADRAEFIRLWDEMSDDGRKQAYFFMRSLSIEEGLLAEDADRFPVGRGGPSRAHELSTSHTRKGRHAIGPE</sequence>
<organism evidence="2 3">
    <name type="scientific">Rhodovarius crocodyli</name>
    <dbReference type="NCBI Taxonomy" id="1979269"/>
    <lineage>
        <taxon>Bacteria</taxon>
        <taxon>Pseudomonadati</taxon>
        <taxon>Pseudomonadota</taxon>
        <taxon>Alphaproteobacteria</taxon>
        <taxon>Acetobacterales</taxon>
        <taxon>Roseomonadaceae</taxon>
        <taxon>Rhodovarius</taxon>
    </lineage>
</organism>
<proteinExistence type="predicted"/>
<gene>
    <name evidence="2" type="ORF">EOD42_22355</name>
</gene>
<dbReference type="AlphaFoldDB" id="A0A437M108"/>
<reference evidence="2 3" key="1">
    <citation type="submission" date="2019-01" db="EMBL/GenBank/DDBJ databases">
        <authorList>
            <person name="Chen W.-M."/>
        </authorList>
    </citation>
    <scope>NUCLEOTIDE SEQUENCE [LARGE SCALE GENOMIC DNA]</scope>
    <source>
        <strain evidence="2 3">CCP-6</strain>
    </source>
</reference>
<dbReference type="RefSeq" id="WP_127789818.1">
    <property type="nucleotide sequence ID" value="NZ_SACL01000011.1"/>
</dbReference>
<evidence type="ECO:0000313" key="2">
    <source>
        <dbReference type="EMBL" id="RVT91400.1"/>
    </source>
</evidence>
<dbReference type="OrthoDB" id="7273971at2"/>
<evidence type="ECO:0000313" key="3">
    <source>
        <dbReference type="Proteomes" id="UP000282957"/>
    </source>
</evidence>